<sequence>MLSVSLVVLLLTYAERKALARIQQRMG</sequence>
<feature type="non-terminal residue" evidence="1">
    <location>
        <position position="27"/>
    </location>
</feature>
<organism evidence="1">
    <name type="scientific">marine metagenome</name>
    <dbReference type="NCBI Taxonomy" id="408172"/>
    <lineage>
        <taxon>unclassified sequences</taxon>
        <taxon>metagenomes</taxon>
        <taxon>ecological metagenomes</taxon>
    </lineage>
</organism>
<evidence type="ECO:0000313" key="1">
    <source>
        <dbReference type="EMBL" id="SVA51551.1"/>
    </source>
</evidence>
<accession>A0A381WGY2</accession>
<reference evidence="1" key="1">
    <citation type="submission" date="2018-05" db="EMBL/GenBank/DDBJ databases">
        <authorList>
            <person name="Lanie J.A."/>
            <person name="Ng W.-L."/>
            <person name="Kazmierczak K.M."/>
            <person name="Andrzejewski T.M."/>
            <person name="Davidsen T.M."/>
            <person name="Wayne K.J."/>
            <person name="Tettelin H."/>
            <person name="Glass J.I."/>
            <person name="Rusch D."/>
            <person name="Podicherti R."/>
            <person name="Tsui H.-C.T."/>
            <person name="Winkler M.E."/>
        </authorList>
    </citation>
    <scope>NUCLEOTIDE SEQUENCE</scope>
</reference>
<proteinExistence type="predicted"/>
<name>A0A381WGY2_9ZZZZ</name>
<dbReference type="AlphaFoldDB" id="A0A381WGY2"/>
<protein>
    <submittedName>
        <fullName evidence="1">Uncharacterized protein</fullName>
    </submittedName>
</protein>
<gene>
    <name evidence="1" type="ORF">METZ01_LOCUS104405</name>
</gene>
<dbReference type="EMBL" id="UINC01011722">
    <property type="protein sequence ID" value="SVA51551.1"/>
    <property type="molecule type" value="Genomic_DNA"/>
</dbReference>